<feature type="compositionally biased region" description="Basic and acidic residues" evidence="1">
    <location>
        <begin position="150"/>
        <end position="171"/>
    </location>
</feature>
<feature type="compositionally biased region" description="Basic and acidic residues" evidence="1">
    <location>
        <begin position="196"/>
        <end position="212"/>
    </location>
</feature>
<dbReference type="CTD" id="729475"/>
<evidence type="ECO:0000259" key="2">
    <source>
        <dbReference type="Pfam" id="PF15696"/>
    </source>
</evidence>
<dbReference type="AlphaFoldDB" id="A0A1U7QTY9"/>
<dbReference type="Pfam" id="PF15696">
    <property type="entry name" value="RAD51_interact"/>
    <property type="match status" value="1"/>
</dbReference>
<dbReference type="InterPro" id="IPR053355">
    <property type="entry name" value="RAD51-associated"/>
</dbReference>
<name>A0A1U7QTY9_MESAU</name>
<proteinExistence type="predicted"/>
<dbReference type="PANTHER" id="PTHR39229">
    <property type="entry name" value="MCG1037962"/>
    <property type="match status" value="1"/>
</dbReference>
<dbReference type="PANTHER" id="PTHR39229:SF1">
    <property type="entry name" value="RAD51-ASSOCIATED PROTEIN 2"/>
    <property type="match status" value="1"/>
</dbReference>
<feature type="region of interest" description="Disordered" evidence="1">
    <location>
        <begin position="1"/>
        <end position="32"/>
    </location>
</feature>
<dbReference type="eggNOG" id="ENOG502RZS1">
    <property type="taxonomic scope" value="Eukaryota"/>
</dbReference>
<feature type="compositionally biased region" description="Low complexity" evidence="1">
    <location>
        <begin position="1"/>
        <end position="11"/>
    </location>
</feature>
<sequence length="968" mass="110423">MSLSRPAWPAGPAWPVPPADTSPRSKRPRLEEPACGRVAAWPPLVVPRLSEVEKVWEWPPRPFTAFLVPQNPGNSDTGGQRCDLGWQDRTFQTRSSWQSGTSGAAGCSWAPGRSPEPGLRGRHAVGVCRGDTAEVSHAPPKTSGLHVQRVKREPEELPVRGKESTLKEKNSVRQPANPFLDVTFSEETKPALHDIKDRRKADSVITSEKKENNTSSSSLKIPKIQNQACLESAKPSYFRDNITIISPEFPRDLNSNMSFVYLKEIAKKKNDKIKAYVRDFTNIFWSQNRPDAKKQKLQDDKRNVFVENDFPHYESHHQSLTVEGKIDSISLNYDHHSSIKYVVRYAEKNFTLILEDADWEGTERNLDCDILIRQESPNSDYSRSILKRKRQNCWIIKNFRIICEAMKKLGENSNLAQSFDSFIRNGDYWESELECIFKCIVHLDCLKNIIKESHIEELTRMFISSRPLENNTKSMAKKRKLVKIEHILEGAKRHNISSLSVATKSFPMYKPHKHVPLLMDFDDMEGLSLTKEPSYENRSCPEQLLNVENLAYYSFSTASTGVKSDTLFIQSNCGHKSETYYKSGMYNQDLDIERKQKHKTPHFKFIFEDVFNVQQLGALLRQTTIHSDQRNAMAITQKLSLENLLGKIGWKKYDFIVKKDVKVLGSPSSCQVHKVINTEKEEDSSPPGGRVSSVQLVSRVHKNGNVGETKSANQNKGANTKEDGVVQESELAHSKHFSPENDSTLYADHQFESDSSGENNGCFQGLTAKCLPTETLPTAKDFEMKSKFDLVLEELRMFHEISKEDEIPSIPESNIRKENYYGESNDVKEARIEREKDLETVEINKRKEPSLLCDMEAGPNQHKRHQGLFTWKTILTHGGQVVPNEYCVRSEEELSHSTPEEDYKKSFPKSLAFSPDECKKENYNYLLKGGSHFSNGISRVQPLKTCSRPIRVGLSRRARLKQLHPYLK</sequence>
<dbReference type="STRING" id="10036.ENSMAUP00000015814"/>
<evidence type="ECO:0000256" key="1">
    <source>
        <dbReference type="SAM" id="MobiDB-lite"/>
    </source>
</evidence>
<organism evidence="3 4">
    <name type="scientific">Mesocricetus auratus</name>
    <name type="common">Golden hamster</name>
    <dbReference type="NCBI Taxonomy" id="10036"/>
    <lineage>
        <taxon>Eukaryota</taxon>
        <taxon>Metazoa</taxon>
        <taxon>Chordata</taxon>
        <taxon>Craniata</taxon>
        <taxon>Vertebrata</taxon>
        <taxon>Euteleostomi</taxon>
        <taxon>Mammalia</taxon>
        <taxon>Eutheria</taxon>
        <taxon>Euarchontoglires</taxon>
        <taxon>Glires</taxon>
        <taxon>Rodentia</taxon>
        <taxon>Myomorpha</taxon>
        <taxon>Muroidea</taxon>
        <taxon>Cricetidae</taxon>
        <taxon>Cricetinae</taxon>
        <taxon>Mesocricetus</taxon>
    </lineage>
</organism>
<evidence type="ECO:0000313" key="4">
    <source>
        <dbReference type="RefSeq" id="XP_005079111.1"/>
    </source>
</evidence>
<dbReference type="Proteomes" id="UP000886700">
    <property type="component" value="Unplaced"/>
</dbReference>
<evidence type="ECO:0000313" key="3">
    <source>
        <dbReference type="Proteomes" id="UP000886700"/>
    </source>
</evidence>
<reference evidence="4" key="1">
    <citation type="submission" date="2025-08" db="UniProtKB">
        <authorList>
            <consortium name="RefSeq"/>
        </authorList>
    </citation>
    <scope>IDENTIFICATION</scope>
    <source>
        <tissue evidence="4">Liver</tissue>
    </source>
</reference>
<gene>
    <name evidence="4" type="primary">Rad51ap2</name>
</gene>
<feature type="compositionally biased region" description="Polar residues" evidence="1">
    <location>
        <begin position="706"/>
        <end position="718"/>
    </location>
</feature>
<dbReference type="InterPro" id="IPR031419">
    <property type="entry name" value="RAD51_interact"/>
</dbReference>
<dbReference type="GeneID" id="101833613"/>
<dbReference type="RefSeq" id="XP_005079111.1">
    <property type="nucleotide sequence ID" value="XM_005079054.3"/>
</dbReference>
<dbReference type="GO" id="GO:0032991">
    <property type="term" value="C:protein-containing complex"/>
    <property type="evidence" value="ECO:0007669"/>
    <property type="project" value="TreeGrafter"/>
</dbReference>
<feature type="region of interest" description="Disordered" evidence="1">
    <location>
        <begin position="94"/>
        <end position="172"/>
    </location>
</feature>
<feature type="domain" description="RAD51 interacting motif" evidence="2">
    <location>
        <begin position="929"/>
        <end position="967"/>
    </location>
</feature>
<dbReference type="KEGG" id="maua:101833613"/>
<feature type="region of interest" description="Disordered" evidence="1">
    <location>
        <begin position="196"/>
        <end position="218"/>
    </location>
</feature>
<feature type="region of interest" description="Disordered" evidence="1">
    <location>
        <begin position="703"/>
        <end position="730"/>
    </location>
</feature>
<keyword evidence="3" id="KW-1185">Reference proteome</keyword>
<accession>A0A1U7QTY9</accession>
<feature type="compositionally biased region" description="Basic and acidic residues" evidence="1">
    <location>
        <begin position="719"/>
        <end position="730"/>
    </location>
</feature>
<protein>
    <submittedName>
        <fullName evidence="4">RAD51-associated protein 2</fullName>
    </submittedName>
</protein>
<dbReference type="OrthoDB" id="9934401at2759"/>